<dbReference type="InParanoid" id="S8EFH4"/>
<evidence type="ECO:0000313" key="4">
    <source>
        <dbReference type="Proteomes" id="UP000015241"/>
    </source>
</evidence>
<dbReference type="PANTHER" id="PTHR28083">
    <property type="entry name" value="GOOD FOR FULL DBP5 ACTIVITY PROTEIN 2"/>
    <property type="match status" value="1"/>
</dbReference>
<sequence>MPEAVTGYYRFTDIFFEWHKALPNQEDVSPLKALLAYQALVHPDHPLRHEGSNGLELHLGTFESGEMRLLVSSAQIEYIQYWLHAMQLTKDLIPIPSSDYLIRSNDLMNCSPSVYNDPAVLKKAIKTIEKNNKRLKGAPSLLTNRRNNFEKIRTIWAAKLGTWLAIDFEAWDRDHSIITEYGWSLVRWEGTGDDTREVTEDGHLIVREYRGFHQTYVQENRDYYNFGKSEDVDKLTFRQRIRDMISTYRAKGPLFLVFHDNNQDVKYLRGDTIKALTDFEYLLPDQTPDSGVYVIDTGDLFAALEGEASGNKRSLERACRHLQIPTEFLHNAGNDAHYTLAAMIAMASGDTLDVQRDKRWPNRTSSMNTKVEFMPWEEDSDEDDLEGIMPADRATMQISGAQTMPDPEGNDDPYNEKPLDISDISKALENGGLIPVPMPA</sequence>
<feature type="region of interest" description="Disordered" evidence="1">
    <location>
        <begin position="398"/>
        <end position="419"/>
    </location>
</feature>
<evidence type="ECO:0000259" key="2">
    <source>
        <dbReference type="Pfam" id="PF21762"/>
    </source>
</evidence>
<name>S8EFH4_FOMSC</name>
<dbReference type="InterPro" id="IPR012337">
    <property type="entry name" value="RNaseH-like_sf"/>
</dbReference>
<dbReference type="InterPro" id="IPR040151">
    <property type="entry name" value="Gfd2/YDR514C-like"/>
</dbReference>
<dbReference type="EMBL" id="KE504129">
    <property type="protein sequence ID" value="EPT03762.1"/>
    <property type="molecule type" value="Genomic_DNA"/>
</dbReference>
<dbReference type="STRING" id="743788.S8EFH4"/>
<dbReference type="InterPro" id="IPR036397">
    <property type="entry name" value="RNaseH_sf"/>
</dbReference>
<dbReference type="eggNOG" id="ENOG502QTQR">
    <property type="taxonomic scope" value="Eukaryota"/>
</dbReference>
<dbReference type="Proteomes" id="UP000015241">
    <property type="component" value="Unassembled WGS sequence"/>
</dbReference>
<organism evidence="3 4">
    <name type="scientific">Fomitopsis schrenkii</name>
    <name type="common">Brown rot fungus</name>
    <dbReference type="NCBI Taxonomy" id="2126942"/>
    <lineage>
        <taxon>Eukaryota</taxon>
        <taxon>Fungi</taxon>
        <taxon>Dikarya</taxon>
        <taxon>Basidiomycota</taxon>
        <taxon>Agaricomycotina</taxon>
        <taxon>Agaricomycetes</taxon>
        <taxon>Polyporales</taxon>
        <taxon>Fomitopsis</taxon>
    </lineage>
</organism>
<accession>S8EFH4</accession>
<dbReference type="GO" id="GO:0003676">
    <property type="term" value="F:nucleic acid binding"/>
    <property type="evidence" value="ECO:0007669"/>
    <property type="project" value="InterPro"/>
</dbReference>
<dbReference type="AlphaFoldDB" id="S8EFH4"/>
<dbReference type="SUPFAM" id="SSF53098">
    <property type="entry name" value="Ribonuclease H-like"/>
    <property type="match status" value="1"/>
</dbReference>
<dbReference type="Gene3D" id="3.30.420.10">
    <property type="entry name" value="Ribonuclease H-like superfamily/Ribonuclease H"/>
    <property type="match status" value="1"/>
</dbReference>
<gene>
    <name evidence="3" type="ORF">FOMPIDRAFT_1022316</name>
</gene>
<dbReference type="InterPro" id="IPR048519">
    <property type="entry name" value="Gfd2/YDR514C-like_C"/>
</dbReference>
<reference evidence="3 4" key="1">
    <citation type="journal article" date="2012" name="Science">
        <title>The Paleozoic origin of enzymatic lignin decomposition reconstructed from 31 fungal genomes.</title>
        <authorList>
            <person name="Floudas D."/>
            <person name="Binder M."/>
            <person name="Riley R."/>
            <person name="Barry K."/>
            <person name="Blanchette R.A."/>
            <person name="Henrissat B."/>
            <person name="Martinez A.T."/>
            <person name="Otillar R."/>
            <person name="Spatafora J.W."/>
            <person name="Yadav J.S."/>
            <person name="Aerts A."/>
            <person name="Benoit I."/>
            <person name="Boyd A."/>
            <person name="Carlson A."/>
            <person name="Copeland A."/>
            <person name="Coutinho P.M."/>
            <person name="de Vries R.P."/>
            <person name="Ferreira P."/>
            <person name="Findley K."/>
            <person name="Foster B."/>
            <person name="Gaskell J."/>
            <person name="Glotzer D."/>
            <person name="Gorecki P."/>
            <person name="Heitman J."/>
            <person name="Hesse C."/>
            <person name="Hori C."/>
            <person name="Igarashi K."/>
            <person name="Jurgens J.A."/>
            <person name="Kallen N."/>
            <person name="Kersten P."/>
            <person name="Kohler A."/>
            <person name="Kuees U."/>
            <person name="Kumar T.K.A."/>
            <person name="Kuo A."/>
            <person name="LaButti K."/>
            <person name="Larrondo L.F."/>
            <person name="Lindquist E."/>
            <person name="Ling A."/>
            <person name="Lombard V."/>
            <person name="Lucas S."/>
            <person name="Lundell T."/>
            <person name="Martin R."/>
            <person name="McLaughlin D.J."/>
            <person name="Morgenstern I."/>
            <person name="Morin E."/>
            <person name="Murat C."/>
            <person name="Nagy L.G."/>
            <person name="Nolan M."/>
            <person name="Ohm R.A."/>
            <person name="Patyshakuliyeva A."/>
            <person name="Rokas A."/>
            <person name="Ruiz-Duenas F.J."/>
            <person name="Sabat G."/>
            <person name="Salamov A."/>
            <person name="Samejima M."/>
            <person name="Schmutz J."/>
            <person name="Slot J.C."/>
            <person name="St John F."/>
            <person name="Stenlid J."/>
            <person name="Sun H."/>
            <person name="Sun S."/>
            <person name="Syed K."/>
            <person name="Tsang A."/>
            <person name="Wiebenga A."/>
            <person name="Young D."/>
            <person name="Pisabarro A."/>
            <person name="Eastwood D.C."/>
            <person name="Martin F."/>
            <person name="Cullen D."/>
            <person name="Grigoriev I.V."/>
            <person name="Hibbett D.S."/>
        </authorList>
    </citation>
    <scope>NUCLEOTIDE SEQUENCE</scope>
    <source>
        <strain evidence="4">FP-58527</strain>
    </source>
</reference>
<feature type="domain" description="Gfd2/YDR514C-like C-terminal" evidence="2">
    <location>
        <begin position="163"/>
        <end position="346"/>
    </location>
</feature>
<dbReference type="Pfam" id="PF21762">
    <property type="entry name" value="DEDDh_C"/>
    <property type="match status" value="1"/>
</dbReference>
<dbReference type="PANTHER" id="PTHR28083:SF1">
    <property type="entry name" value="GOOD FOR FULL DBP5 ACTIVITY PROTEIN 2"/>
    <property type="match status" value="1"/>
</dbReference>
<keyword evidence="4" id="KW-1185">Reference proteome</keyword>
<dbReference type="GO" id="GO:0005634">
    <property type="term" value="C:nucleus"/>
    <property type="evidence" value="ECO:0007669"/>
    <property type="project" value="TreeGrafter"/>
</dbReference>
<dbReference type="HOGENOM" id="CLU_046155_0_0_1"/>
<evidence type="ECO:0000256" key="1">
    <source>
        <dbReference type="SAM" id="MobiDB-lite"/>
    </source>
</evidence>
<proteinExistence type="predicted"/>
<evidence type="ECO:0000313" key="3">
    <source>
        <dbReference type="EMBL" id="EPT03762.1"/>
    </source>
</evidence>
<dbReference type="OrthoDB" id="5953249at2759"/>
<protein>
    <recommendedName>
        <fullName evidence="2">Gfd2/YDR514C-like C-terminal domain-containing protein</fullName>
    </recommendedName>
</protein>